<dbReference type="Pfam" id="PF09931">
    <property type="entry name" value="Phage_phiJL001_Gp84_N"/>
    <property type="match status" value="1"/>
</dbReference>
<dbReference type="InterPro" id="IPR018964">
    <property type="entry name" value="Phage_phiJL001_Gp84_C"/>
</dbReference>
<name>A0A9E7MTQ5_9CAUD</name>
<evidence type="ECO:0000313" key="2">
    <source>
        <dbReference type="EMBL" id="USN15486.1"/>
    </source>
</evidence>
<evidence type="ECO:0000259" key="1">
    <source>
        <dbReference type="Pfam" id="PF09356"/>
    </source>
</evidence>
<dbReference type="Proteomes" id="UP001056576">
    <property type="component" value="Segment"/>
</dbReference>
<feature type="domain" description="Bacteriophage phiJL001 Gp84 C-terminal" evidence="1">
    <location>
        <begin position="468"/>
        <end position="546"/>
    </location>
</feature>
<accession>A0A9E7MTQ5</accession>
<reference evidence="2 3" key="1">
    <citation type="submission" date="2022-05" db="EMBL/GenBank/DDBJ databases">
        <authorList>
            <person name="Friedrich I."/>
            <person name="Poehlein A."/>
            <person name="Schneider D."/>
            <person name="Hertel R."/>
            <person name="Daniel R."/>
        </authorList>
    </citation>
    <scope>NUCLEOTIDE SEQUENCE [LARGE SCALE GENOMIC DNA]</scope>
</reference>
<keyword evidence="3" id="KW-1185">Reference proteome</keyword>
<gene>
    <name evidence="2" type="ORF">KIKIMORA_03440</name>
</gene>
<evidence type="ECO:0000313" key="3">
    <source>
        <dbReference type="Proteomes" id="UP001056576"/>
    </source>
</evidence>
<organism evidence="2 3">
    <name type="scientific">Brevundimonas phage vB_BpoS-Kikimora</name>
    <dbReference type="NCBI Taxonomy" id="2948601"/>
    <lineage>
        <taxon>Viruses</taxon>
        <taxon>Duplodnaviria</taxon>
        <taxon>Heunggongvirae</taxon>
        <taxon>Uroviricota</taxon>
        <taxon>Caudoviricetes</taxon>
        <taxon>Jeanschmidtviridae</taxon>
        <taxon>Kikimoravirus</taxon>
        <taxon>Kikimoravirus kikimora</taxon>
    </lineage>
</organism>
<proteinExistence type="predicted"/>
<protein>
    <recommendedName>
        <fullName evidence="1">Bacteriophage phiJL001 Gp84 C-terminal domain-containing protein</fullName>
    </recommendedName>
</protein>
<dbReference type="EMBL" id="ON529857">
    <property type="protein sequence ID" value="USN15486.1"/>
    <property type="molecule type" value="Genomic_DNA"/>
</dbReference>
<sequence length="557" mass="61169">MKDLSPQLKSHIRQGVTTLCSCLEITRRDGLSYRFTDHDQPLRIGSAEYIPYSSFARSSITTGVELEVDQMEVRGILNSKHISRGDVASGLFDFAEVRVFIVNWMDPESGSTTLRTGWLGEVTMNEDSTFVAELRGLTQVYTYRIGEGYAPECRADLGDRRCRVAISPSDWRQGAYYRRGDVVRGVINVATGYMNLSLVNPSFDQNAATLPTTVRDIEGWTSYGDPRGRWTVRQTPFFGLGGKDSYAAFGTDDGWTQSDETNNDGGGHTVADIGMYQDVDILAQGGDPEQLDTGLCRLFSTVWFACVNSKEAGARFRVYALDVNRAQIGASAIYDTGLKKTAEDRWFQETVRDVLIPAGTRHLRIDLFAHKRYRYSEGAAFDTVTAAINFPNGTLGSADQYGDVAFQCIAAGVSGSSEPAWSNMIGDTVTDGGVTWKAIKSYKKAVTVLGTSDRGRTVMVTTTGEAGGYYDGGLLVWETGKNAGRAQEIKVSGANSVTLFQRPYHVPQSGDRFVIHPGCDKTRATCKEKFANILNFRGEPDVPGQDKYYQTPNAPAM</sequence>
<dbReference type="InterPro" id="IPR011928">
    <property type="entry name" value="Phage_phiJL001_Gp84"/>
</dbReference>
<dbReference type="NCBIfam" id="TIGR02218">
    <property type="entry name" value="phg_TIGR02218"/>
    <property type="match status" value="2"/>
</dbReference>
<dbReference type="Pfam" id="PF09356">
    <property type="entry name" value="Phage_BR0599"/>
    <property type="match status" value="1"/>
</dbReference>